<evidence type="ECO:0000313" key="7">
    <source>
        <dbReference type="Proteomes" id="UP000228531"/>
    </source>
</evidence>
<feature type="active site" evidence="4">
    <location>
        <position position="266"/>
    </location>
</feature>
<feature type="domain" description="CheB-type methylesterase" evidence="5">
    <location>
        <begin position="133"/>
        <end position="324"/>
    </location>
</feature>
<dbReference type="InterPro" id="IPR000673">
    <property type="entry name" value="Sig_transdc_resp-reg_Me-estase"/>
</dbReference>
<dbReference type="EMBL" id="PGTY01000003">
    <property type="protein sequence ID" value="PJI84939.1"/>
    <property type="molecule type" value="Genomic_DNA"/>
</dbReference>
<dbReference type="GO" id="GO:0005737">
    <property type="term" value="C:cytoplasm"/>
    <property type="evidence" value="ECO:0007669"/>
    <property type="project" value="InterPro"/>
</dbReference>
<comment type="caution">
    <text evidence="6">The sequence shown here is derived from an EMBL/GenBank/DDBJ whole genome shotgun (WGS) entry which is preliminary data.</text>
</comment>
<proteinExistence type="predicted"/>
<dbReference type="GO" id="GO:0006935">
    <property type="term" value="P:chemotaxis"/>
    <property type="evidence" value="ECO:0007669"/>
    <property type="project" value="UniProtKB-UniRule"/>
</dbReference>
<sequence length="327" mass="35072">MKILIAHPSLLRLARVKHQVIALMSDADVLEASTLTDTYNLAEHYEPDLVIIAEDLAELAEFELLASLFRIMNIACIVLAASHEVPRAHPLFAQISMVPDDQLGGAIQKIDKTRQPTDFSAQHYDHSTPNSAAYDQNRMILIGASTGGIDALLNVSRHFDRHCPPVLIVQHTGAGFAKSLIKLLNGASPATVIAAQDHMSLAPGHVYLAPDDRAHLTVSPKQKPDIILQDDPAVSGHRPSVDALFTSALPHAPKVSAALLTGMGKDGAAGLTKLRQAGSHTIGQDQKTCVVYGMPRVAMEMGGVCTQLPIQDIGPALLKSCRARQRA</sequence>
<dbReference type="InterPro" id="IPR035909">
    <property type="entry name" value="CheB_C"/>
</dbReference>
<feature type="active site" evidence="4">
    <location>
        <position position="171"/>
    </location>
</feature>
<comment type="catalytic activity">
    <reaction evidence="3">
        <text>[protein]-L-glutamate 5-O-methyl ester + H2O = L-glutamyl-[protein] + methanol + H(+)</text>
        <dbReference type="Rhea" id="RHEA:23236"/>
        <dbReference type="Rhea" id="RHEA-COMP:10208"/>
        <dbReference type="Rhea" id="RHEA-COMP:10311"/>
        <dbReference type="ChEBI" id="CHEBI:15377"/>
        <dbReference type="ChEBI" id="CHEBI:15378"/>
        <dbReference type="ChEBI" id="CHEBI:17790"/>
        <dbReference type="ChEBI" id="CHEBI:29973"/>
        <dbReference type="ChEBI" id="CHEBI:82795"/>
        <dbReference type="EC" id="3.1.1.61"/>
    </reaction>
</comment>
<dbReference type="Gene3D" id="3.40.50.180">
    <property type="entry name" value="Methylesterase CheB, C-terminal domain"/>
    <property type="match status" value="1"/>
</dbReference>
<protein>
    <recommendedName>
        <fullName evidence="2">protein-glutamate methylesterase</fullName>
        <ecNumber evidence="2">3.1.1.61</ecNumber>
    </recommendedName>
</protein>
<dbReference type="EC" id="3.1.1.61" evidence="2"/>
<keyword evidence="7" id="KW-1185">Reference proteome</keyword>
<feature type="active site" evidence="4">
    <location>
        <position position="145"/>
    </location>
</feature>
<dbReference type="Proteomes" id="UP000228531">
    <property type="component" value="Unassembled WGS sequence"/>
</dbReference>
<dbReference type="RefSeq" id="WP_133122573.1">
    <property type="nucleotide sequence ID" value="NZ_PGTY01000003.1"/>
</dbReference>
<evidence type="ECO:0000313" key="6">
    <source>
        <dbReference type="EMBL" id="PJI84939.1"/>
    </source>
</evidence>
<dbReference type="CDD" id="cd16432">
    <property type="entry name" value="CheB_Rec"/>
    <property type="match status" value="1"/>
</dbReference>
<evidence type="ECO:0000256" key="4">
    <source>
        <dbReference type="PROSITE-ProRule" id="PRU00050"/>
    </source>
</evidence>
<dbReference type="SUPFAM" id="SSF52738">
    <property type="entry name" value="Methylesterase CheB, C-terminal domain"/>
    <property type="match status" value="1"/>
</dbReference>
<accession>A0A2M8W1Z8</accession>
<organism evidence="6 7">
    <name type="scientific">Yoonia maricola</name>
    <dbReference type="NCBI Taxonomy" id="420999"/>
    <lineage>
        <taxon>Bacteria</taxon>
        <taxon>Pseudomonadati</taxon>
        <taxon>Pseudomonadota</taxon>
        <taxon>Alphaproteobacteria</taxon>
        <taxon>Rhodobacterales</taxon>
        <taxon>Paracoccaceae</taxon>
        <taxon>Yoonia</taxon>
    </lineage>
</organism>
<evidence type="ECO:0000256" key="1">
    <source>
        <dbReference type="ARBA" id="ARBA00022801"/>
    </source>
</evidence>
<evidence type="ECO:0000256" key="3">
    <source>
        <dbReference type="ARBA" id="ARBA00048267"/>
    </source>
</evidence>
<gene>
    <name evidence="6" type="ORF">BC777_2932</name>
</gene>
<keyword evidence="4" id="KW-0145">Chemotaxis</keyword>
<dbReference type="AlphaFoldDB" id="A0A2M8W1Z8"/>
<dbReference type="GO" id="GO:0000156">
    <property type="term" value="F:phosphorelay response regulator activity"/>
    <property type="evidence" value="ECO:0007669"/>
    <property type="project" value="InterPro"/>
</dbReference>
<name>A0A2M8W1Z8_9RHOB</name>
<reference evidence="6 7" key="1">
    <citation type="submission" date="2017-11" db="EMBL/GenBank/DDBJ databases">
        <title>Genomic Encyclopedia of Archaeal and Bacterial Type Strains, Phase II (KMG-II): From Individual Species to Whole Genera.</title>
        <authorList>
            <person name="Goeker M."/>
        </authorList>
    </citation>
    <scope>NUCLEOTIDE SEQUENCE [LARGE SCALE GENOMIC DNA]</scope>
    <source>
        <strain evidence="6 7">DSM 29128</strain>
    </source>
</reference>
<evidence type="ECO:0000259" key="5">
    <source>
        <dbReference type="PROSITE" id="PS50122"/>
    </source>
</evidence>
<dbReference type="PANTHER" id="PTHR42872">
    <property type="entry name" value="PROTEIN-GLUTAMATE METHYLESTERASE/PROTEIN-GLUTAMINE GLUTAMINASE"/>
    <property type="match status" value="1"/>
</dbReference>
<dbReference type="OrthoDB" id="9793421at2"/>
<keyword evidence="1 4" id="KW-0378">Hydrolase</keyword>
<dbReference type="PROSITE" id="PS50122">
    <property type="entry name" value="CHEB"/>
    <property type="match status" value="1"/>
</dbReference>
<dbReference type="Pfam" id="PF01339">
    <property type="entry name" value="CheB_methylest"/>
    <property type="match status" value="1"/>
</dbReference>
<evidence type="ECO:0000256" key="2">
    <source>
        <dbReference type="ARBA" id="ARBA00039140"/>
    </source>
</evidence>
<dbReference type="GO" id="GO:0008984">
    <property type="term" value="F:protein-glutamate methylesterase activity"/>
    <property type="evidence" value="ECO:0007669"/>
    <property type="project" value="UniProtKB-EC"/>
</dbReference>
<dbReference type="PANTHER" id="PTHR42872:SF6">
    <property type="entry name" value="PROTEIN-GLUTAMATE METHYLESTERASE_PROTEIN-GLUTAMINE GLUTAMINASE"/>
    <property type="match status" value="1"/>
</dbReference>